<dbReference type="InterPro" id="IPR033121">
    <property type="entry name" value="PEPTIDASE_A1"/>
</dbReference>
<dbReference type="InterPro" id="IPR021109">
    <property type="entry name" value="Peptidase_aspartic_dom_sf"/>
</dbReference>
<reference evidence="3 4" key="1">
    <citation type="journal article" date="2011" name="PLoS Genet.">
        <title>Genome sequencing and comparative transcriptomics of the model entomopathogenic fungi Metarhizium anisopliae and M. acridum.</title>
        <authorList>
            <person name="Gao Q."/>
            <person name="Jin K."/>
            <person name="Ying S.H."/>
            <person name="Zhang Y."/>
            <person name="Xiao G."/>
            <person name="Shang Y."/>
            <person name="Duan Z."/>
            <person name="Hu X."/>
            <person name="Xie X.Q."/>
            <person name="Zhou G."/>
            <person name="Peng G."/>
            <person name="Luo Z."/>
            <person name="Huang W."/>
            <person name="Wang B."/>
            <person name="Fang W."/>
            <person name="Wang S."/>
            <person name="Zhong Y."/>
            <person name="Ma L.J."/>
            <person name="St Leger R.J."/>
            <person name="Zhao G.P."/>
            <person name="Pei Y."/>
            <person name="Feng M.G."/>
            <person name="Xia Y."/>
            <person name="Wang C."/>
        </authorList>
    </citation>
    <scope>NUCLEOTIDE SEQUENCE [LARGE SCALE GENOMIC DNA]</scope>
    <source>
        <strain evidence="3 4">CQMa 102</strain>
    </source>
</reference>
<dbReference type="InterPro" id="IPR001461">
    <property type="entry name" value="Aspartic_peptidase_A1"/>
</dbReference>
<sequence>MGFGTPSQVITGIFDTVVCRLETQQCQGSKLALGDYESAKYGDVKRVPNSGFAAGFQSGDTCDGPYISTSVSVGDAKIKAAQVGLAVNGTVSQDSAQFPVLGVGPIDAEQTVDNAKYANLPQRMKDVGSINTNMFSVWLNPTPFANGPVVFGGIDGTKYAGRLQTVPIEPDNSGRISGFVVRLSSVQLSMSGPRGGQRNGRPQNRQSTVMDLGLGRSEGFTSVNTGTPFIVIPSGSMENLARALDTTFSEKDGLGLVNCQLASGNSSLIFGFNQGQTMLSVPLARTVISKEISKTSQTGSCALAIAQLMINVMGYPFMSAVNTVFDRDSERMMFAQAV</sequence>
<evidence type="ECO:0000259" key="2">
    <source>
        <dbReference type="PROSITE" id="PS51767"/>
    </source>
</evidence>
<dbReference type="GO" id="GO:0004190">
    <property type="term" value="F:aspartic-type endopeptidase activity"/>
    <property type="evidence" value="ECO:0007669"/>
    <property type="project" value="InterPro"/>
</dbReference>
<comment type="similarity">
    <text evidence="1">Belongs to the peptidase A1 family.</text>
</comment>
<dbReference type="InParanoid" id="E9DYV3"/>
<accession>E9DYV3</accession>
<evidence type="ECO:0000313" key="3">
    <source>
        <dbReference type="EMBL" id="EFY91130.1"/>
    </source>
</evidence>
<dbReference type="EMBL" id="GL698484">
    <property type="protein sequence ID" value="EFY91130.1"/>
    <property type="molecule type" value="Genomic_DNA"/>
</dbReference>
<dbReference type="OrthoDB" id="4941163at2759"/>
<dbReference type="PANTHER" id="PTHR47966">
    <property type="entry name" value="BETA-SITE APP-CLEAVING ENZYME, ISOFORM A-RELATED"/>
    <property type="match status" value="1"/>
</dbReference>
<dbReference type="Gene3D" id="2.40.70.10">
    <property type="entry name" value="Acid Proteases"/>
    <property type="match status" value="2"/>
</dbReference>
<gene>
    <name evidence="3" type="ORF">MAC_02801</name>
</gene>
<dbReference type="OMA" id="QIGLMET"/>
<dbReference type="Proteomes" id="UP000002499">
    <property type="component" value="Unassembled WGS sequence"/>
</dbReference>
<dbReference type="PROSITE" id="PS51767">
    <property type="entry name" value="PEPTIDASE_A1"/>
    <property type="match status" value="1"/>
</dbReference>
<dbReference type="AlphaFoldDB" id="E9DYV3"/>
<dbReference type="HOGENOM" id="CLU_013253_9_2_1"/>
<keyword evidence="4" id="KW-1185">Reference proteome</keyword>
<organism evidence="4">
    <name type="scientific">Metarhizium acridum (strain CQMa 102)</name>
    <dbReference type="NCBI Taxonomy" id="655827"/>
    <lineage>
        <taxon>Eukaryota</taxon>
        <taxon>Fungi</taxon>
        <taxon>Dikarya</taxon>
        <taxon>Ascomycota</taxon>
        <taxon>Pezizomycotina</taxon>
        <taxon>Sordariomycetes</taxon>
        <taxon>Hypocreomycetidae</taxon>
        <taxon>Hypocreales</taxon>
        <taxon>Clavicipitaceae</taxon>
        <taxon>Metarhizium</taxon>
    </lineage>
</organism>
<dbReference type="Pfam" id="PF00026">
    <property type="entry name" value="Asp"/>
    <property type="match status" value="1"/>
</dbReference>
<dbReference type="eggNOG" id="KOG1339">
    <property type="taxonomic scope" value="Eukaryota"/>
</dbReference>
<evidence type="ECO:0000313" key="4">
    <source>
        <dbReference type="Proteomes" id="UP000002499"/>
    </source>
</evidence>
<protein>
    <submittedName>
        <fullName evidence="3">Yapsin, putative</fullName>
    </submittedName>
</protein>
<dbReference type="SUPFAM" id="SSF50630">
    <property type="entry name" value="Acid proteases"/>
    <property type="match status" value="1"/>
</dbReference>
<dbReference type="PRINTS" id="PR00792">
    <property type="entry name" value="PEPSIN"/>
</dbReference>
<proteinExistence type="inferred from homology"/>
<evidence type="ECO:0000256" key="1">
    <source>
        <dbReference type="ARBA" id="ARBA00007447"/>
    </source>
</evidence>
<dbReference type="GO" id="GO:0006508">
    <property type="term" value="P:proteolysis"/>
    <property type="evidence" value="ECO:0007669"/>
    <property type="project" value="InterPro"/>
</dbReference>
<dbReference type="PANTHER" id="PTHR47966:SF65">
    <property type="entry name" value="ASPARTIC-TYPE ENDOPEPTIDASE"/>
    <property type="match status" value="1"/>
</dbReference>
<name>E9DYV3_METAQ</name>
<feature type="domain" description="Peptidase A1" evidence="2">
    <location>
        <begin position="1"/>
        <end position="335"/>
    </location>
</feature>